<keyword evidence="9 12" id="KW-0472">Membrane</keyword>
<evidence type="ECO:0000256" key="8">
    <source>
        <dbReference type="ARBA" id="ARBA00022989"/>
    </source>
</evidence>
<evidence type="ECO:0000256" key="10">
    <source>
        <dbReference type="ARBA" id="ARBA00023170"/>
    </source>
</evidence>
<reference evidence="13 14" key="1">
    <citation type="submission" date="2022-03" db="EMBL/GenBank/DDBJ databases">
        <authorList>
            <person name="Nunn A."/>
            <person name="Chopra R."/>
            <person name="Nunn A."/>
            <person name="Contreras Garrido A."/>
        </authorList>
    </citation>
    <scope>NUCLEOTIDE SEQUENCE [LARGE SCALE GENOMIC DNA]</scope>
</reference>
<evidence type="ECO:0000313" key="13">
    <source>
        <dbReference type="EMBL" id="CAH2047226.1"/>
    </source>
</evidence>
<keyword evidence="4" id="KW-0433">Leucine-rich repeat</keyword>
<dbReference type="SMART" id="SM00369">
    <property type="entry name" value="LRR_TYP"/>
    <property type="match status" value="10"/>
</dbReference>
<dbReference type="PANTHER" id="PTHR48062">
    <property type="entry name" value="RECEPTOR-LIKE PROTEIN 14"/>
    <property type="match status" value="1"/>
</dbReference>
<evidence type="ECO:0000256" key="1">
    <source>
        <dbReference type="ARBA" id="ARBA00004251"/>
    </source>
</evidence>
<evidence type="ECO:0000256" key="11">
    <source>
        <dbReference type="ARBA" id="ARBA00023180"/>
    </source>
</evidence>
<evidence type="ECO:0000256" key="5">
    <source>
        <dbReference type="ARBA" id="ARBA00022692"/>
    </source>
</evidence>
<proteinExistence type="inferred from homology"/>
<evidence type="ECO:0000256" key="7">
    <source>
        <dbReference type="ARBA" id="ARBA00022737"/>
    </source>
</evidence>
<dbReference type="Pfam" id="PF00560">
    <property type="entry name" value="LRR_1"/>
    <property type="match status" value="10"/>
</dbReference>
<keyword evidence="11" id="KW-0325">Glycoprotein</keyword>
<evidence type="ECO:0000256" key="12">
    <source>
        <dbReference type="SAM" id="Phobius"/>
    </source>
</evidence>
<keyword evidence="5 12" id="KW-0812">Transmembrane</keyword>
<feature type="non-terminal residue" evidence="13">
    <location>
        <position position="711"/>
    </location>
</feature>
<dbReference type="FunFam" id="3.80.10.10:FF:000111">
    <property type="entry name" value="LRR receptor-like serine/threonine-protein kinase ERECTA"/>
    <property type="match status" value="1"/>
</dbReference>
<keyword evidence="3" id="KW-1003">Cell membrane</keyword>
<dbReference type="Proteomes" id="UP000836841">
    <property type="component" value="Chromosome 2"/>
</dbReference>
<accession>A0AAU9RQT0</accession>
<evidence type="ECO:0000256" key="4">
    <source>
        <dbReference type="ARBA" id="ARBA00022614"/>
    </source>
</evidence>
<comment type="subcellular location">
    <subcellularLocation>
        <location evidence="1">Cell membrane</location>
        <topology evidence="1">Single-pass type I membrane protein</topology>
    </subcellularLocation>
</comment>
<dbReference type="InterPro" id="IPR001611">
    <property type="entry name" value="Leu-rich_rpt"/>
</dbReference>
<sequence>ICHLKNLRELDLSRNKFIGLLPKCFGNLTLIEVLDISSNQFNGTIPSLISNLISLKYLSLSGNEFEGFFSFKLIANLSKLKVFKLSSRSSLLHIETEIFGQPSFHLSVIDLQYCNFSMVPSFLWSQKDLCLINLSNNKLTGISPSWFLKNYPKLQVLLLRNNSITIFQLPRLLVHSLHILDVSFNKFGERLPENISQVLPNIRHLNLWNNGLQGNLPSSFGEMKKLYFLDLSHNNLSGTLPKNFRTGCHSLSILKLSYNKFTGQIFSKPTKMQLMVLIADNNLFTGIADGLSYSSGLIFLDLSNNSLQGVIPSWFGGFHFLYLSVSNNLLKGTIPSTLFNISLKLLDLSRNKFSGSLPTHFNGRDMVLLYLNNNEFSGPVPSTLLENVMLLDLRNNKLSGTIPHFVSNRYVLYLLLRGNALTGHIPTSLCDLKSIKILDLANNKLNGSIPSCLNNVSFGRSLDYEIDPNHSDSFGIVNGDNELESYSRSFVSRFLDLPLEVNIDYSGYLDFKVDFSSKRRYDSYTGESFDFIFGLDLSSNELSGEIPRELGEFERIRALNLSHNSLTGQVPKSFSNLTDIESIDLSFNALCGPIPPDLTKLDYLVVFNVSYNNLSGSIPSEGKFLSLDETIYIGNPFLCGSPVNRSCDDNNTTSFEEIDSHDGTSIHMGTFYWSLTATYIVTWMGFILFVCFDSPWAAHVFPLNINSQIGY</sequence>
<keyword evidence="7" id="KW-0677">Repeat</keyword>
<evidence type="ECO:0000313" key="14">
    <source>
        <dbReference type="Proteomes" id="UP000836841"/>
    </source>
</evidence>
<dbReference type="Gene3D" id="3.80.10.10">
    <property type="entry name" value="Ribonuclease Inhibitor"/>
    <property type="match status" value="4"/>
</dbReference>
<dbReference type="PANTHER" id="PTHR48062:SF25">
    <property type="entry name" value="RECEPTOR-LIKE PROTEIN 9A-RELATED"/>
    <property type="match status" value="1"/>
</dbReference>
<gene>
    <name evidence="13" type="ORF">TAV2_LOCUS5553</name>
</gene>
<dbReference type="PRINTS" id="PR00019">
    <property type="entry name" value="LEURICHRPT"/>
</dbReference>
<name>A0AAU9RQT0_THLAR</name>
<evidence type="ECO:0000256" key="2">
    <source>
        <dbReference type="ARBA" id="ARBA00009592"/>
    </source>
</evidence>
<feature type="non-terminal residue" evidence="13">
    <location>
        <position position="1"/>
    </location>
</feature>
<dbReference type="InterPro" id="IPR003591">
    <property type="entry name" value="Leu-rich_rpt_typical-subtyp"/>
</dbReference>
<comment type="similarity">
    <text evidence="2">Belongs to the RLP family.</text>
</comment>
<dbReference type="Pfam" id="PF13855">
    <property type="entry name" value="LRR_8"/>
    <property type="match status" value="1"/>
</dbReference>
<dbReference type="EMBL" id="OU466858">
    <property type="protein sequence ID" value="CAH2047226.1"/>
    <property type="molecule type" value="Genomic_DNA"/>
</dbReference>
<keyword evidence="10" id="KW-0675">Receptor</keyword>
<evidence type="ECO:0000256" key="3">
    <source>
        <dbReference type="ARBA" id="ARBA00022475"/>
    </source>
</evidence>
<dbReference type="InterPro" id="IPR032675">
    <property type="entry name" value="LRR_dom_sf"/>
</dbReference>
<keyword evidence="14" id="KW-1185">Reference proteome</keyword>
<dbReference type="FunFam" id="3.80.10.10:FF:000095">
    <property type="entry name" value="LRR receptor-like serine/threonine-protein kinase GSO1"/>
    <property type="match status" value="1"/>
</dbReference>
<keyword evidence="8 12" id="KW-1133">Transmembrane helix</keyword>
<evidence type="ECO:0000256" key="6">
    <source>
        <dbReference type="ARBA" id="ARBA00022729"/>
    </source>
</evidence>
<evidence type="ECO:0000256" key="9">
    <source>
        <dbReference type="ARBA" id="ARBA00023136"/>
    </source>
</evidence>
<dbReference type="InterPro" id="IPR051502">
    <property type="entry name" value="RLP_Defense_Trigger"/>
</dbReference>
<feature type="transmembrane region" description="Helical" evidence="12">
    <location>
        <begin position="671"/>
        <end position="692"/>
    </location>
</feature>
<dbReference type="SMART" id="SM00365">
    <property type="entry name" value="LRR_SD22"/>
    <property type="match status" value="5"/>
</dbReference>
<dbReference type="SUPFAM" id="SSF52058">
    <property type="entry name" value="L domain-like"/>
    <property type="match status" value="3"/>
</dbReference>
<keyword evidence="6" id="KW-0732">Signal</keyword>
<dbReference type="GO" id="GO:0005886">
    <property type="term" value="C:plasma membrane"/>
    <property type="evidence" value="ECO:0007669"/>
    <property type="project" value="UniProtKB-SubCell"/>
</dbReference>
<dbReference type="AlphaFoldDB" id="A0AAU9RQT0"/>
<organism evidence="13 14">
    <name type="scientific">Thlaspi arvense</name>
    <name type="common">Field penny-cress</name>
    <dbReference type="NCBI Taxonomy" id="13288"/>
    <lineage>
        <taxon>Eukaryota</taxon>
        <taxon>Viridiplantae</taxon>
        <taxon>Streptophyta</taxon>
        <taxon>Embryophyta</taxon>
        <taxon>Tracheophyta</taxon>
        <taxon>Spermatophyta</taxon>
        <taxon>Magnoliopsida</taxon>
        <taxon>eudicotyledons</taxon>
        <taxon>Gunneridae</taxon>
        <taxon>Pentapetalae</taxon>
        <taxon>rosids</taxon>
        <taxon>malvids</taxon>
        <taxon>Brassicales</taxon>
        <taxon>Brassicaceae</taxon>
        <taxon>Thlaspideae</taxon>
        <taxon>Thlaspi</taxon>
    </lineage>
</organism>
<dbReference type="PROSITE" id="PS51450">
    <property type="entry name" value="LRR"/>
    <property type="match status" value="1"/>
</dbReference>
<protein>
    <submittedName>
        <fullName evidence="13">Uncharacterized protein</fullName>
    </submittedName>
</protein>